<keyword evidence="2" id="KW-1185">Reference proteome</keyword>
<evidence type="ECO:0000313" key="2">
    <source>
        <dbReference type="Proteomes" id="UP000006820"/>
    </source>
</evidence>
<proteinExistence type="predicted"/>
<dbReference type="HOGENOM" id="CLU_2974851_0_0_11"/>
<dbReference type="AlphaFoldDB" id="Q5YSJ3"/>
<dbReference type="Proteomes" id="UP000006820">
    <property type="component" value="Chromosome"/>
</dbReference>
<organism evidence="1 2">
    <name type="scientific">Nocardia farcinica (strain IFM 10152)</name>
    <dbReference type="NCBI Taxonomy" id="247156"/>
    <lineage>
        <taxon>Bacteria</taxon>
        <taxon>Bacillati</taxon>
        <taxon>Actinomycetota</taxon>
        <taxon>Actinomycetes</taxon>
        <taxon>Mycobacteriales</taxon>
        <taxon>Nocardiaceae</taxon>
        <taxon>Nocardia</taxon>
    </lineage>
</organism>
<evidence type="ECO:0000313" key="1">
    <source>
        <dbReference type="EMBL" id="BAD58848.1"/>
    </source>
</evidence>
<dbReference type="RefSeq" id="WP_011210533.1">
    <property type="nucleotide sequence ID" value="NC_006361.1"/>
</dbReference>
<dbReference type="GeneID" id="61136743"/>
<accession>Q5YSJ3</accession>
<sequence>MFVHDLTADQCSPVELPDCLPHLTAIALGSAGHTRVPSGWHPDDADSTAVYLMLWAAV</sequence>
<reference evidence="1 2" key="1">
    <citation type="journal article" date="2004" name="Proc. Natl. Acad. Sci. U.S.A.">
        <title>The complete genomic sequence of Nocardia farcinica IFM 10152.</title>
        <authorList>
            <person name="Ishikawa J."/>
            <person name="Yamashita A."/>
            <person name="Mikami Y."/>
            <person name="Hoshino Y."/>
            <person name="Kurita H."/>
            <person name="Hotta K."/>
            <person name="Shiba T."/>
            <person name="Hattori M."/>
        </authorList>
    </citation>
    <scope>NUCLEOTIDE SEQUENCE [LARGE SCALE GENOMIC DNA]</scope>
    <source>
        <strain evidence="1 2">IFM 10152</strain>
    </source>
</reference>
<dbReference type="EMBL" id="AP006618">
    <property type="protein sequence ID" value="BAD58848.1"/>
    <property type="molecule type" value="Genomic_DNA"/>
</dbReference>
<dbReference type="KEGG" id="nfa:NFA_40000"/>
<protein>
    <submittedName>
        <fullName evidence="1">Uncharacterized protein</fullName>
    </submittedName>
</protein>
<gene>
    <name evidence="1" type="ordered locus">NFA_40000</name>
</gene>
<dbReference type="STRING" id="247156.NFA_40000"/>
<name>Q5YSJ3_NOCFA</name>